<feature type="transmembrane region" description="Helical" evidence="2">
    <location>
        <begin position="237"/>
        <end position="260"/>
    </location>
</feature>
<dbReference type="EMBL" id="SKBQ01000022">
    <property type="protein sequence ID" value="TPX15326.1"/>
    <property type="molecule type" value="Genomic_DNA"/>
</dbReference>
<gene>
    <name evidence="3" type="ORF">E0L32_004603</name>
</gene>
<feature type="transmembrane region" description="Helical" evidence="2">
    <location>
        <begin position="14"/>
        <end position="37"/>
    </location>
</feature>
<dbReference type="GeneID" id="41972050"/>
<protein>
    <submittedName>
        <fullName evidence="3">Uncharacterized protein</fullName>
    </submittedName>
</protein>
<feature type="transmembrane region" description="Helical" evidence="2">
    <location>
        <begin position="84"/>
        <end position="103"/>
    </location>
</feature>
<feature type="transmembrane region" description="Helical" evidence="2">
    <location>
        <begin position="44"/>
        <end position="64"/>
    </location>
</feature>
<feature type="transmembrane region" description="Helical" evidence="2">
    <location>
        <begin position="110"/>
        <end position="136"/>
    </location>
</feature>
<keyword evidence="2" id="KW-0472">Membrane</keyword>
<dbReference type="RefSeq" id="XP_030997037.1">
    <property type="nucleotide sequence ID" value="XM_031139032.1"/>
</dbReference>
<feature type="region of interest" description="Disordered" evidence="1">
    <location>
        <begin position="312"/>
        <end position="376"/>
    </location>
</feature>
<feature type="compositionally biased region" description="Polar residues" evidence="1">
    <location>
        <begin position="340"/>
        <end position="359"/>
    </location>
</feature>
<name>A0A507B866_9PEZI</name>
<proteinExistence type="predicted"/>
<dbReference type="AlphaFoldDB" id="A0A507B866"/>
<evidence type="ECO:0000313" key="4">
    <source>
        <dbReference type="Proteomes" id="UP000319257"/>
    </source>
</evidence>
<dbReference type="Proteomes" id="UP000319257">
    <property type="component" value="Unassembled WGS sequence"/>
</dbReference>
<feature type="region of interest" description="Disordered" evidence="1">
    <location>
        <begin position="270"/>
        <end position="296"/>
    </location>
</feature>
<accession>A0A507B866</accession>
<keyword evidence="4" id="KW-1185">Reference proteome</keyword>
<evidence type="ECO:0000256" key="2">
    <source>
        <dbReference type="SAM" id="Phobius"/>
    </source>
</evidence>
<feature type="transmembrane region" description="Helical" evidence="2">
    <location>
        <begin position="195"/>
        <end position="217"/>
    </location>
</feature>
<keyword evidence="2" id="KW-0812">Transmembrane</keyword>
<feature type="transmembrane region" description="Helical" evidence="2">
    <location>
        <begin position="156"/>
        <end position="174"/>
    </location>
</feature>
<organism evidence="3 4">
    <name type="scientific">Thyridium curvatum</name>
    <dbReference type="NCBI Taxonomy" id="1093900"/>
    <lineage>
        <taxon>Eukaryota</taxon>
        <taxon>Fungi</taxon>
        <taxon>Dikarya</taxon>
        <taxon>Ascomycota</taxon>
        <taxon>Pezizomycotina</taxon>
        <taxon>Sordariomycetes</taxon>
        <taxon>Sordariomycetidae</taxon>
        <taxon>Thyridiales</taxon>
        <taxon>Thyridiaceae</taxon>
        <taxon>Thyridium</taxon>
    </lineage>
</organism>
<evidence type="ECO:0000256" key="1">
    <source>
        <dbReference type="SAM" id="MobiDB-lite"/>
    </source>
</evidence>
<evidence type="ECO:0000313" key="3">
    <source>
        <dbReference type="EMBL" id="TPX15326.1"/>
    </source>
</evidence>
<dbReference type="OrthoDB" id="5306317at2759"/>
<keyword evidence="2" id="KW-1133">Transmembrane helix</keyword>
<comment type="caution">
    <text evidence="3">The sequence shown here is derived from an EMBL/GenBank/DDBJ whole genome shotgun (WGS) entry which is preliminary data.</text>
</comment>
<sequence length="408" mass="44611">MDIVRRDGEAYYELSWAILSTIGLVNMCLGGMVVGIAGYSPITLVPLVVSAACALANGMCYYAFYAHYPLLNTAVASGFADISWLVQEAGLSFYSFVILRRVLRNRARLVFMVCFWVLMAVITILRITILVCRIRYILGHSSAADLQRIIDHLHVGYFASIAVVEILSSAFLLRKFNAARKISLKAAMQTGLFSYLMRSTEIRLALLAIIGVTRAITYSFQDTVQSATTVASEFDRFAYTLECMFPMIMYIDILASRLIFHGDAYGSSRSAGASRGAKTGPRQFTQSGPEGNDVHMYPLPKVERHIEVHGGYDNSDEETATGSGNGAGGTRSGSRKHQNHNTGRSANRGGSQVRTSSQEYIIDDDGTRSRATNGSDFGEEIVDLGKKGNGHGGISKTVEFKVVEAREV</sequence>
<dbReference type="InParanoid" id="A0A507B866"/>
<reference evidence="3 4" key="1">
    <citation type="submission" date="2019-06" db="EMBL/GenBank/DDBJ databases">
        <title>Draft genome sequence of the filamentous fungus Phialemoniopsis curvata isolated from diesel fuel.</title>
        <authorList>
            <person name="Varaljay V.A."/>
            <person name="Lyon W.J."/>
            <person name="Crouch A.L."/>
            <person name="Drake C.E."/>
            <person name="Hollomon J.M."/>
            <person name="Nadeau L.J."/>
            <person name="Nunn H.S."/>
            <person name="Stevenson B.S."/>
            <person name="Bojanowski C.L."/>
            <person name="Crookes-Goodson W.J."/>
        </authorList>
    </citation>
    <scope>NUCLEOTIDE SEQUENCE [LARGE SCALE GENOMIC DNA]</scope>
    <source>
        <strain evidence="3 4">D216</strain>
    </source>
</reference>